<dbReference type="AlphaFoldDB" id="A0A0W0WU02"/>
<keyword evidence="3" id="KW-1185">Reference proteome</keyword>
<dbReference type="PROSITE" id="PS51257">
    <property type="entry name" value="PROKAR_LIPOPROTEIN"/>
    <property type="match status" value="1"/>
</dbReference>
<gene>
    <name evidence="2" type="ORF">Lnau_0771</name>
</gene>
<evidence type="ECO:0000259" key="1">
    <source>
        <dbReference type="PROSITE" id="PS51724"/>
    </source>
</evidence>
<sequence>MNKVQFLTICLCTSGLTACLSDQQNYYTMYSTNQPYKYQSTQFYPQTYDGTANYGEFTPGYREASVPDSYYTGSYHSPASHKDLDRNWVNNQNPNGYTIQLGESEKASQVAGKLYKAPKKARMAEVKCNRDGKNYYKGVYGSYNNYQEAQQALDNLPPELRKSAGIKNWSSIQANTSSN</sequence>
<dbReference type="InterPro" id="IPR036680">
    <property type="entry name" value="SPOR-like_sf"/>
</dbReference>
<dbReference type="Gene3D" id="3.30.70.1070">
    <property type="entry name" value="Sporulation related repeat"/>
    <property type="match status" value="1"/>
</dbReference>
<evidence type="ECO:0000313" key="3">
    <source>
        <dbReference type="Proteomes" id="UP000054725"/>
    </source>
</evidence>
<comment type="caution">
    <text evidence="2">The sequence shown here is derived from an EMBL/GenBank/DDBJ whole genome shotgun (WGS) entry which is preliminary data.</text>
</comment>
<dbReference type="Proteomes" id="UP000054725">
    <property type="component" value="Unassembled WGS sequence"/>
</dbReference>
<accession>A0A0W0WU02</accession>
<proteinExistence type="predicted"/>
<organism evidence="2 3">
    <name type="scientific">Legionella nautarum</name>
    <dbReference type="NCBI Taxonomy" id="45070"/>
    <lineage>
        <taxon>Bacteria</taxon>
        <taxon>Pseudomonadati</taxon>
        <taxon>Pseudomonadota</taxon>
        <taxon>Gammaproteobacteria</taxon>
        <taxon>Legionellales</taxon>
        <taxon>Legionellaceae</taxon>
        <taxon>Legionella</taxon>
    </lineage>
</organism>
<evidence type="ECO:0000313" key="2">
    <source>
        <dbReference type="EMBL" id="KTD35787.1"/>
    </source>
</evidence>
<dbReference type="PROSITE" id="PS51724">
    <property type="entry name" value="SPOR"/>
    <property type="match status" value="1"/>
</dbReference>
<name>A0A0W0WU02_9GAMM</name>
<dbReference type="STRING" id="45070.Lnau_0771"/>
<dbReference type="EMBL" id="LNYO01000013">
    <property type="protein sequence ID" value="KTD35787.1"/>
    <property type="molecule type" value="Genomic_DNA"/>
</dbReference>
<protein>
    <recommendedName>
        <fullName evidence="1">SPOR domain-containing protein</fullName>
    </recommendedName>
</protein>
<dbReference type="GO" id="GO:0042834">
    <property type="term" value="F:peptidoglycan binding"/>
    <property type="evidence" value="ECO:0007669"/>
    <property type="project" value="InterPro"/>
</dbReference>
<dbReference type="InterPro" id="IPR007730">
    <property type="entry name" value="SPOR-like_dom"/>
</dbReference>
<dbReference type="SUPFAM" id="SSF110997">
    <property type="entry name" value="Sporulation related repeat"/>
    <property type="match status" value="1"/>
</dbReference>
<dbReference type="PATRIC" id="fig|45070.6.peg.818"/>
<dbReference type="Pfam" id="PF05036">
    <property type="entry name" value="SPOR"/>
    <property type="match status" value="1"/>
</dbReference>
<reference evidence="2 3" key="1">
    <citation type="submission" date="2015-11" db="EMBL/GenBank/DDBJ databases">
        <title>Genomic analysis of 38 Legionella species identifies large and diverse effector repertoires.</title>
        <authorList>
            <person name="Burstein D."/>
            <person name="Amaro F."/>
            <person name="Zusman T."/>
            <person name="Lifshitz Z."/>
            <person name="Cohen O."/>
            <person name="Gilbert J.A."/>
            <person name="Pupko T."/>
            <person name="Shuman H.A."/>
            <person name="Segal G."/>
        </authorList>
    </citation>
    <scope>NUCLEOTIDE SEQUENCE [LARGE SCALE GENOMIC DNA]</scope>
    <source>
        <strain evidence="2 3">ATCC 49506</strain>
    </source>
</reference>
<feature type="domain" description="SPOR" evidence="1">
    <location>
        <begin position="91"/>
        <end position="169"/>
    </location>
</feature>